<keyword evidence="4 7" id="KW-0808">Transferase</keyword>
<dbReference type="Gene3D" id="3.40.640.10">
    <property type="entry name" value="Type I PLP-dependent aspartate aminotransferase-like (Major domain)"/>
    <property type="match status" value="1"/>
</dbReference>
<dbReference type="GO" id="GO:0042802">
    <property type="term" value="F:identical protein binding"/>
    <property type="evidence" value="ECO:0007669"/>
    <property type="project" value="TreeGrafter"/>
</dbReference>
<dbReference type="InterPro" id="IPR015422">
    <property type="entry name" value="PyrdxlP-dep_Trfase_small"/>
</dbReference>
<dbReference type="Pfam" id="PF00202">
    <property type="entry name" value="Aminotran_3"/>
    <property type="match status" value="1"/>
</dbReference>
<keyword evidence="5 6" id="KW-0663">Pyridoxal phosphate</keyword>
<dbReference type="PANTHER" id="PTHR11986:SF58">
    <property type="entry name" value="LEUCINE_METHIONINE RACEMASE"/>
    <property type="match status" value="1"/>
</dbReference>
<evidence type="ECO:0000256" key="4">
    <source>
        <dbReference type="ARBA" id="ARBA00022679"/>
    </source>
</evidence>
<comment type="caution">
    <text evidence="7">The sequence shown here is derived from an EMBL/GenBank/DDBJ whole genome shotgun (WGS) entry which is preliminary data.</text>
</comment>
<evidence type="ECO:0000256" key="1">
    <source>
        <dbReference type="ARBA" id="ARBA00001933"/>
    </source>
</evidence>
<dbReference type="CDD" id="cd00610">
    <property type="entry name" value="OAT_like"/>
    <property type="match status" value="1"/>
</dbReference>
<dbReference type="InterPro" id="IPR005814">
    <property type="entry name" value="Aminotrans_3"/>
</dbReference>
<dbReference type="InterPro" id="IPR015424">
    <property type="entry name" value="PyrdxlP-dep_Trfase"/>
</dbReference>
<comment type="cofactor">
    <cofactor evidence="1">
        <name>pyridoxal 5'-phosphate</name>
        <dbReference type="ChEBI" id="CHEBI:597326"/>
    </cofactor>
</comment>
<dbReference type="Proteomes" id="UP000291822">
    <property type="component" value="Unassembled WGS sequence"/>
</dbReference>
<dbReference type="InterPro" id="IPR049704">
    <property type="entry name" value="Aminotrans_3_PPA_site"/>
</dbReference>
<dbReference type="NCBIfam" id="NF004426">
    <property type="entry name" value="PRK05769.1"/>
    <property type="match status" value="1"/>
</dbReference>
<evidence type="ECO:0000256" key="5">
    <source>
        <dbReference type="ARBA" id="ARBA00022898"/>
    </source>
</evidence>
<keyword evidence="8" id="KW-1185">Reference proteome</keyword>
<organism evidence="7 8">
    <name type="scientific">Dyella soli</name>
    <dbReference type="NCBI Taxonomy" id="522319"/>
    <lineage>
        <taxon>Bacteria</taxon>
        <taxon>Pseudomonadati</taxon>
        <taxon>Pseudomonadota</taxon>
        <taxon>Gammaproteobacteria</taxon>
        <taxon>Lysobacterales</taxon>
        <taxon>Rhodanobacteraceae</taxon>
        <taxon>Dyella</taxon>
    </lineage>
</organism>
<sequence length="447" mass="47528">MTVPNPAHIKTTLPGPKAAAMIARDAEVISPSYPRDYPFAMSHGRGTEVWDVDGNRFLDFAAGIAVCATGHAHPRVVEAVKSAADRFLHISSDYWHEQMLGLGERLARVAPMQTLAGEAAMSFLCQSGTEAVEGALKLARYVTRRPRYIGFLGGFHGRTMGSLSFTSSKYTQQLGFAPTMPGVTHVPYPNAYRPLFAGADQGKAVLDYIRMLFERSVPAAEVAAFLVEPIQGEGGYIVPPDGFLAGLRELCDEHGILLIFDEVQSGVGRTGKMFACEHTGVVPDIMTLAKGLGSGLPIGAVVAKKSIMSQWKRGAHGNTYGGNPIACAAANATLDLVTEGLAANAAATGAHFMARLHELALDYPCIGELRGKGLMIGMELVEGDAARTPARALCDTVVTRAFHNGLLLLSCGTSTVRFMPPLSVSTSEIDEAMLLLRASLDQALAGR</sequence>
<dbReference type="Gene3D" id="3.90.1150.10">
    <property type="entry name" value="Aspartate Aminotransferase, domain 1"/>
    <property type="match status" value="1"/>
</dbReference>
<keyword evidence="3 7" id="KW-0032">Aminotransferase</keyword>
<dbReference type="InterPro" id="IPR015421">
    <property type="entry name" value="PyrdxlP-dep_Trfase_major"/>
</dbReference>
<dbReference type="AlphaFoldDB" id="A0A4R0YU67"/>
<dbReference type="FunFam" id="3.40.640.10:FF:000013">
    <property type="entry name" value="4-aminobutyrate aminotransferase"/>
    <property type="match status" value="1"/>
</dbReference>
<protein>
    <submittedName>
        <fullName evidence="7">Acetyl ornithine aminotransferase family protein</fullName>
    </submittedName>
</protein>
<name>A0A4R0YU67_9GAMM</name>
<evidence type="ECO:0000256" key="2">
    <source>
        <dbReference type="ARBA" id="ARBA00008954"/>
    </source>
</evidence>
<dbReference type="PIRSF" id="PIRSF000521">
    <property type="entry name" value="Transaminase_4ab_Lys_Orn"/>
    <property type="match status" value="1"/>
</dbReference>
<dbReference type="InterPro" id="IPR050103">
    <property type="entry name" value="Class-III_PLP-dep_AT"/>
</dbReference>
<comment type="similarity">
    <text evidence="2 6">Belongs to the class-III pyridoxal-phosphate-dependent aminotransferase family.</text>
</comment>
<dbReference type="GO" id="GO:0030170">
    <property type="term" value="F:pyridoxal phosphate binding"/>
    <property type="evidence" value="ECO:0007669"/>
    <property type="project" value="InterPro"/>
</dbReference>
<dbReference type="SUPFAM" id="SSF53383">
    <property type="entry name" value="PLP-dependent transferases"/>
    <property type="match status" value="1"/>
</dbReference>
<dbReference type="RefSeq" id="WP_131408340.1">
    <property type="nucleotide sequence ID" value="NZ_SJTG01000002.1"/>
</dbReference>
<dbReference type="EMBL" id="SJTG01000002">
    <property type="protein sequence ID" value="TCI10378.1"/>
    <property type="molecule type" value="Genomic_DNA"/>
</dbReference>
<evidence type="ECO:0000256" key="6">
    <source>
        <dbReference type="RuleBase" id="RU003560"/>
    </source>
</evidence>
<gene>
    <name evidence="7" type="ORF">EZM97_15920</name>
</gene>
<dbReference type="PANTHER" id="PTHR11986">
    <property type="entry name" value="AMINOTRANSFERASE CLASS III"/>
    <property type="match status" value="1"/>
</dbReference>
<proteinExistence type="inferred from homology"/>
<dbReference type="PROSITE" id="PS00600">
    <property type="entry name" value="AA_TRANSFER_CLASS_3"/>
    <property type="match status" value="1"/>
</dbReference>
<evidence type="ECO:0000256" key="3">
    <source>
        <dbReference type="ARBA" id="ARBA00022576"/>
    </source>
</evidence>
<evidence type="ECO:0000313" key="7">
    <source>
        <dbReference type="EMBL" id="TCI10378.1"/>
    </source>
</evidence>
<accession>A0A4R0YU67</accession>
<reference evidence="7 8" key="1">
    <citation type="submission" date="2019-02" db="EMBL/GenBank/DDBJ databases">
        <title>Dyella amyloliquefaciens sp. nov., isolated from forest soil.</title>
        <authorList>
            <person name="Gao Z.-H."/>
            <person name="Qiu L.-H."/>
        </authorList>
    </citation>
    <scope>NUCLEOTIDE SEQUENCE [LARGE SCALE GENOMIC DNA]</scope>
    <source>
        <strain evidence="7 8">KACC 12747</strain>
    </source>
</reference>
<dbReference type="GO" id="GO:0008483">
    <property type="term" value="F:transaminase activity"/>
    <property type="evidence" value="ECO:0007669"/>
    <property type="project" value="UniProtKB-KW"/>
</dbReference>
<evidence type="ECO:0000313" key="8">
    <source>
        <dbReference type="Proteomes" id="UP000291822"/>
    </source>
</evidence>